<evidence type="ECO:0000313" key="2">
    <source>
        <dbReference type="Proteomes" id="UP000249808"/>
    </source>
</evidence>
<gene>
    <name evidence="1" type="ORF">BHU61_06790</name>
</gene>
<reference evidence="1 2" key="1">
    <citation type="journal article" date="2018" name="Front. Microbiol.">
        <title>Description and Comparative Genomics of Macrococcus caseolyticus subsp. hominis subsp. nov., Macrococcus goetzii sp. nov., Macrococcus epidermidis sp. nov., and Macrococcus bohemicus sp. nov., Novel Macrococci From Human Clinical Material With Virulence Potential and Suspected Uptake of Foreign DNA by Natural Transformation.</title>
        <authorList>
            <person name="Maslanova I."/>
            <person name="Wertheimer Z."/>
            <person name="Sedlacek I."/>
            <person name="Svec P."/>
            <person name="Indrakova A."/>
            <person name="Kovarovic V."/>
            <person name="Schumann P."/>
            <person name="Sproer C."/>
            <person name="Kralova S."/>
            <person name="Sedo O."/>
            <person name="Kristofova L."/>
            <person name="Vrbovska V."/>
            <person name="Fuzik T."/>
            <person name="Petras P."/>
            <person name="Zdrahal Z."/>
            <person name="Ruzickova V."/>
            <person name="Doskar J."/>
            <person name="Pantucek R."/>
        </authorList>
    </citation>
    <scope>NUCLEOTIDE SEQUENCE [LARGE SCALE GENOMIC DNA]</scope>
    <source>
        <strain evidence="1 2">01/688</strain>
    </source>
</reference>
<proteinExistence type="predicted"/>
<name>A0A327ZRR3_9STAP</name>
<accession>A0A327ZRR3</accession>
<dbReference type="EMBL" id="PZJH01000002">
    <property type="protein sequence ID" value="RAK45013.1"/>
    <property type="molecule type" value="Genomic_DNA"/>
</dbReference>
<dbReference type="AlphaFoldDB" id="A0A327ZRR3"/>
<keyword evidence="2" id="KW-1185">Reference proteome</keyword>
<dbReference type="Proteomes" id="UP000249808">
    <property type="component" value="Unassembled WGS sequence"/>
</dbReference>
<evidence type="ECO:0000313" key="1">
    <source>
        <dbReference type="EMBL" id="RAK45013.1"/>
    </source>
</evidence>
<protein>
    <submittedName>
        <fullName evidence="1">Uncharacterized protein</fullName>
    </submittedName>
</protein>
<sequence>MTSEICIMNSLGAVLAADSAVTISGSGSAKTYDTVNKIFSMDKHDIGIMINGNLTFNKLSLDIVIKEFKKQLPEEKYNTVNIYASKFLEFLNTFKESKTSTAEIELINLYIYNLINEVNRRSELMINEVLSTESTVQVDSVQKIITRNINDVYQILDQHFDSILTFDDNYFEINYNKLVEERIWEHFAPAYITDEIITLFITLVKKALQTNYEVLSKSSIVFAGYGKEDVLPSMIELELYGSFNGVIKHRFNYSSSISIRENFLADIKPFAQDDMIETVIKGIHPEVNQNMINCINGSSIPEQEKINIINEIDGFQKTQFVHPFLQTIVNLPLEELPSMAETLINLTSFKRKYSQNIETVGGPVDILMVSKGEGPIWIKRKHYFKSELNLEYLNRKGV</sequence>
<dbReference type="RefSeq" id="WP_111715646.1">
    <property type="nucleotide sequence ID" value="NZ_JBHSSR010000004.1"/>
</dbReference>
<comment type="caution">
    <text evidence="1">The sequence shown here is derived from an EMBL/GenBank/DDBJ whole genome shotgun (WGS) entry which is preliminary data.</text>
</comment>
<organism evidence="1 2">
    <name type="scientific">Macrococcus epidermidis</name>
    <dbReference type="NCBI Taxonomy" id="1902580"/>
    <lineage>
        <taxon>Bacteria</taxon>
        <taxon>Bacillati</taxon>
        <taxon>Bacillota</taxon>
        <taxon>Bacilli</taxon>
        <taxon>Bacillales</taxon>
        <taxon>Staphylococcaceae</taxon>
        <taxon>Macrococcus</taxon>
    </lineage>
</organism>